<reference evidence="2 3" key="2">
    <citation type="submission" date="2020-07" db="EMBL/GenBank/DDBJ databases">
        <title>Genome assembly of wild tea tree DASZ reveals pedigree and selection history of tea varieties.</title>
        <authorList>
            <person name="Zhang W."/>
        </authorList>
    </citation>
    <scope>NUCLEOTIDE SEQUENCE [LARGE SCALE GENOMIC DNA]</scope>
    <source>
        <strain evidence="3">cv. G240</strain>
        <tissue evidence="2">Leaf</tissue>
    </source>
</reference>
<dbReference type="Proteomes" id="UP000593564">
    <property type="component" value="Unassembled WGS sequence"/>
</dbReference>
<feature type="region of interest" description="Disordered" evidence="1">
    <location>
        <begin position="1"/>
        <end position="32"/>
    </location>
</feature>
<organism evidence="2 3">
    <name type="scientific">Camellia sinensis</name>
    <name type="common">Tea plant</name>
    <name type="synonym">Thea sinensis</name>
    <dbReference type="NCBI Taxonomy" id="4442"/>
    <lineage>
        <taxon>Eukaryota</taxon>
        <taxon>Viridiplantae</taxon>
        <taxon>Streptophyta</taxon>
        <taxon>Embryophyta</taxon>
        <taxon>Tracheophyta</taxon>
        <taxon>Spermatophyta</taxon>
        <taxon>Magnoliopsida</taxon>
        <taxon>eudicotyledons</taxon>
        <taxon>Gunneridae</taxon>
        <taxon>Pentapetalae</taxon>
        <taxon>asterids</taxon>
        <taxon>Ericales</taxon>
        <taxon>Theaceae</taxon>
        <taxon>Camellia</taxon>
    </lineage>
</organism>
<evidence type="ECO:0000313" key="3">
    <source>
        <dbReference type="Proteomes" id="UP000593564"/>
    </source>
</evidence>
<protein>
    <submittedName>
        <fullName evidence="2">Uncharacterized protein</fullName>
    </submittedName>
</protein>
<feature type="compositionally biased region" description="Pro residues" evidence="1">
    <location>
        <begin position="20"/>
        <end position="29"/>
    </location>
</feature>
<gene>
    <name evidence="2" type="ORF">HYC85_030130</name>
</gene>
<reference evidence="3" key="1">
    <citation type="journal article" date="2020" name="Nat. Commun.">
        <title>Genome assembly of wild tea tree DASZ reveals pedigree and selection history of tea varieties.</title>
        <authorList>
            <person name="Zhang W."/>
            <person name="Zhang Y."/>
            <person name="Qiu H."/>
            <person name="Guo Y."/>
            <person name="Wan H."/>
            <person name="Zhang X."/>
            <person name="Scossa F."/>
            <person name="Alseekh S."/>
            <person name="Zhang Q."/>
            <person name="Wang P."/>
            <person name="Xu L."/>
            <person name="Schmidt M.H."/>
            <person name="Jia X."/>
            <person name="Li D."/>
            <person name="Zhu A."/>
            <person name="Guo F."/>
            <person name="Chen W."/>
            <person name="Ni D."/>
            <person name="Usadel B."/>
            <person name="Fernie A.R."/>
            <person name="Wen W."/>
        </authorList>
    </citation>
    <scope>NUCLEOTIDE SEQUENCE [LARGE SCALE GENOMIC DNA]</scope>
    <source>
        <strain evidence="3">cv. G240</strain>
    </source>
</reference>
<sequence length="85" mass="9359">MVTTRSMASHPNVPDHQANPPNPNNPPPYFTELTNSINRLAEQNQALINALLQRNLPPPPHIPPNQERVPSHTILQPNPPNLGGL</sequence>
<comment type="caution">
    <text evidence="2">The sequence shown here is derived from an EMBL/GenBank/DDBJ whole genome shotgun (WGS) entry which is preliminary data.</text>
</comment>
<keyword evidence="3" id="KW-1185">Reference proteome</keyword>
<dbReference type="AlphaFoldDB" id="A0A7J7G016"/>
<evidence type="ECO:0000313" key="2">
    <source>
        <dbReference type="EMBL" id="KAF5933959.1"/>
    </source>
</evidence>
<feature type="region of interest" description="Disordered" evidence="1">
    <location>
        <begin position="53"/>
        <end position="85"/>
    </location>
</feature>
<accession>A0A7J7G016</accession>
<name>A0A7J7G016_CAMSI</name>
<dbReference type="EMBL" id="JACBKZ010000014">
    <property type="protein sequence ID" value="KAF5933959.1"/>
    <property type="molecule type" value="Genomic_DNA"/>
</dbReference>
<proteinExistence type="predicted"/>
<evidence type="ECO:0000256" key="1">
    <source>
        <dbReference type="SAM" id="MobiDB-lite"/>
    </source>
</evidence>